<gene>
    <name evidence="9" type="ORF">F1649_14620</name>
</gene>
<dbReference type="SUPFAM" id="SSF75005">
    <property type="entry name" value="Arabinanase/levansucrase/invertase"/>
    <property type="match status" value="1"/>
</dbReference>
<evidence type="ECO:0000256" key="4">
    <source>
        <dbReference type="ARBA" id="ARBA00023295"/>
    </source>
</evidence>
<reference evidence="9 10" key="1">
    <citation type="submission" date="2019-09" db="EMBL/GenBank/DDBJ databases">
        <title>Pararcticibacter amylolyticus gen. nov., sp. nov., isolated from a rottenly hemp rope, and reclassification of Pedobacter tournemirensis as Pararcticibacter tournemirensis comb. nov.</title>
        <authorList>
            <person name="Cai Y."/>
        </authorList>
    </citation>
    <scope>NUCLEOTIDE SEQUENCE [LARGE SCALE GENOMIC DNA]</scope>
    <source>
        <strain evidence="9 10">TF5-37.2-LB10</strain>
    </source>
</reference>
<dbReference type="GO" id="GO:0004553">
    <property type="term" value="F:hydrolase activity, hydrolyzing O-glycosyl compounds"/>
    <property type="evidence" value="ECO:0007669"/>
    <property type="project" value="InterPro"/>
</dbReference>
<dbReference type="PIRSF" id="PIRSF025414">
    <property type="entry name" value="Alpha-L-arabinofuranosidase"/>
    <property type="match status" value="1"/>
</dbReference>
<sequence>MQKLLFRILFIVFVFAPFSESGAQSAELTTFTNPLLPSGADPFSFYKDGYYYYMHTSGSRLVLRKTKSIAELATAEKKIIFEPESGKSWSKELWAPEIHYIKGKWYVYFAADDGDNKNHRMFVLQNSSEDPMKGEWVFKGKIADRSDKWAIDGSILDYRGKLYMVWAGWEKDVNGQQDIYIARMKNPVKIKGKRVRISSPVYEWERNGNLPGEVSHVSVNEGPQPLMNKDKLFLIYSASGCWTDFYALGMLTFTGRKNLLDSAAWVKSPNPVFQQSPENAVYGPGHNSFFKSPDGTEDWILYHANPRPGDGCGGNRSPRAQKFTWKADGSPDFGMPVKTGVPLPVPSDKRELKN</sequence>
<dbReference type="GO" id="GO:0005975">
    <property type="term" value="P:carbohydrate metabolic process"/>
    <property type="evidence" value="ECO:0007669"/>
    <property type="project" value="InterPro"/>
</dbReference>
<protein>
    <submittedName>
        <fullName evidence="9">Family 43 glycosylhydrolase</fullName>
    </submittedName>
</protein>
<evidence type="ECO:0000256" key="5">
    <source>
        <dbReference type="PIRSR" id="PIRSR606710-2"/>
    </source>
</evidence>
<evidence type="ECO:0000256" key="1">
    <source>
        <dbReference type="ARBA" id="ARBA00009865"/>
    </source>
</evidence>
<dbReference type="InterPro" id="IPR023296">
    <property type="entry name" value="Glyco_hydro_beta-prop_sf"/>
</dbReference>
<evidence type="ECO:0000256" key="2">
    <source>
        <dbReference type="ARBA" id="ARBA00022729"/>
    </source>
</evidence>
<dbReference type="RefSeq" id="WP_141813770.1">
    <property type="nucleotide sequence ID" value="NZ_VFPL01000001.1"/>
</dbReference>
<feature type="chain" id="PRO_5024315416" evidence="8">
    <location>
        <begin position="26"/>
        <end position="354"/>
    </location>
</feature>
<evidence type="ECO:0000256" key="3">
    <source>
        <dbReference type="ARBA" id="ARBA00022801"/>
    </source>
</evidence>
<dbReference type="Pfam" id="PF04616">
    <property type="entry name" value="Glyco_hydro_43"/>
    <property type="match status" value="1"/>
</dbReference>
<keyword evidence="10" id="KW-1185">Reference proteome</keyword>
<dbReference type="CDD" id="cd18820">
    <property type="entry name" value="GH43_LbAraf43-like"/>
    <property type="match status" value="1"/>
</dbReference>
<evidence type="ECO:0000256" key="6">
    <source>
        <dbReference type="RuleBase" id="RU361187"/>
    </source>
</evidence>
<dbReference type="PANTHER" id="PTHR43817:SF1">
    <property type="entry name" value="HYDROLASE, FAMILY 43, PUTATIVE (AFU_ORTHOLOGUE AFUA_3G01660)-RELATED"/>
    <property type="match status" value="1"/>
</dbReference>
<evidence type="ECO:0000313" key="10">
    <source>
        <dbReference type="Proteomes" id="UP000322918"/>
    </source>
</evidence>
<dbReference type="InterPro" id="IPR016828">
    <property type="entry name" value="Alpha-L-arabinofuranosidase"/>
</dbReference>
<feature type="region of interest" description="Disordered" evidence="7">
    <location>
        <begin position="310"/>
        <end position="354"/>
    </location>
</feature>
<dbReference type="AlphaFoldDB" id="A0A5M9H8J1"/>
<proteinExistence type="inferred from homology"/>
<feature type="signal peptide" evidence="8">
    <location>
        <begin position="1"/>
        <end position="25"/>
    </location>
</feature>
<keyword evidence="4 6" id="KW-0326">Glycosidase</keyword>
<evidence type="ECO:0000256" key="7">
    <source>
        <dbReference type="SAM" id="MobiDB-lite"/>
    </source>
</evidence>
<dbReference type="InterPro" id="IPR006710">
    <property type="entry name" value="Glyco_hydro_43"/>
</dbReference>
<feature type="site" description="Important for catalytic activity, responsible for pKa modulation of the active site Glu and correct orientation of both the proton donor and substrate" evidence="5">
    <location>
        <position position="152"/>
    </location>
</feature>
<evidence type="ECO:0000256" key="8">
    <source>
        <dbReference type="SAM" id="SignalP"/>
    </source>
</evidence>
<comment type="similarity">
    <text evidence="1 6">Belongs to the glycosyl hydrolase 43 family.</text>
</comment>
<evidence type="ECO:0000313" key="9">
    <source>
        <dbReference type="EMBL" id="KAA8481554.1"/>
    </source>
</evidence>
<organism evidence="9 10">
    <name type="scientific">Arcticibacter tournemirensis</name>
    <dbReference type="NCBI Taxonomy" id="699437"/>
    <lineage>
        <taxon>Bacteria</taxon>
        <taxon>Pseudomonadati</taxon>
        <taxon>Bacteroidota</taxon>
        <taxon>Sphingobacteriia</taxon>
        <taxon>Sphingobacteriales</taxon>
        <taxon>Sphingobacteriaceae</taxon>
        <taxon>Arcticibacter</taxon>
    </lineage>
</organism>
<dbReference type="EMBL" id="VWNE01000023">
    <property type="protein sequence ID" value="KAA8481554.1"/>
    <property type="molecule type" value="Genomic_DNA"/>
</dbReference>
<dbReference type="PANTHER" id="PTHR43817">
    <property type="entry name" value="GLYCOSYL HYDROLASE"/>
    <property type="match status" value="1"/>
</dbReference>
<dbReference type="Gene3D" id="2.115.10.20">
    <property type="entry name" value="Glycosyl hydrolase domain, family 43"/>
    <property type="match status" value="1"/>
</dbReference>
<keyword evidence="3 6" id="KW-0378">Hydrolase</keyword>
<comment type="caution">
    <text evidence="9">The sequence shown here is derived from an EMBL/GenBank/DDBJ whole genome shotgun (WGS) entry which is preliminary data.</text>
</comment>
<name>A0A5M9H8J1_9SPHI</name>
<keyword evidence="2 8" id="KW-0732">Signal</keyword>
<dbReference type="Proteomes" id="UP000322918">
    <property type="component" value="Unassembled WGS sequence"/>
</dbReference>
<dbReference type="OrthoDB" id="177947at2"/>
<accession>A0A5M9H8J1</accession>